<evidence type="ECO:0000256" key="1">
    <source>
        <dbReference type="ARBA" id="ARBA00022737"/>
    </source>
</evidence>
<evidence type="ECO:0000256" key="2">
    <source>
        <dbReference type="PROSITE-ProRule" id="PRU00708"/>
    </source>
</evidence>
<feature type="repeat" description="PPR" evidence="2">
    <location>
        <begin position="505"/>
        <end position="539"/>
    </location>
</feature>
<dbReference type="PANTHER" id="PTHR47926:SF496">
    <property type="entry name" value="PENTACOTRIPEPTIDE-REPEAT REGION OF PRORP DOMAIN-CONTAINING PROTEIN"/>
    <property type="match status" value="1"/>
</dbReference>
<gene>
    <name evidence="3" type="ORF">DM860_008196</name>
</gene>
<feature type="repeat" description="PPR" evidence="2">
    <location>
        <begin position="204"/>
        <end position="238"/>
    </location>
</feature>
<dbReference type="AlphaFoldDB" id="A0A328D3J2"/>
<accession>A0A328D3J2</accession>
<proteinExistence type="predicted"/>
<feature type="repeat" description="PPR" evidence="2">
    <location>
        <begin position="305"/>
        <end position="339"/>
    </location>
</feature>
<feature type="repeat" description="PPR" evidence="2">
    <location>
        <begin position="709"/>
        <end position="743"/>
    </location>
</feature>
<dbReference type="FunFam" id="1.25.40.10:FF:000682">
    <property type="entry name" value="Pentatricopeptide repeat-containing protein At3g16610"/>
    <property type="match status" value="1"/>
</dbReference>
<keyword evidence="4" id="KW-1185">Reference proteome</keyword>
<organism evidence="3 4">
    <name type="scientific">Cuscuta australis</name>
    <dbReference type="NCBI Taxonomy" id="267555"/>
    <lineage>
        <taxon>Eukaryota</taxon>
        <taxon>Viridiplantae</taxon>
        <taxon>Streptophyta</taxon>
        <taxon>Embryophyta</taxon>
        <taxon>Tracheophyta</taxon>
        <taxon>Spermatophyta</taxon>
        <taxon>Magnoliopsida</taxon>
        <taxon>eudicotyledons</taxon>
        <taxon>Gunneridae</taxon>
        <taxon>Pentapetalae</taxon>
        <taxon>asterids</taxon>
        <taxon>lamiids</taxon>
        <taxon>Solanales</taxon>
        <taxon>Convolvulaceae</taxon>
        <taxon>Cuscuteae</taxon>
        <taxon>Cuscuta</taxon>
        <taxon>Cuscuta subgen. Grammica</taxon>
        <taxon>Cuscuta sect. Cleistogrammica</taxon>
    </lineage>
</organism>
<dbReference type="PROSITE" id="PS51375">
    <property type="entry name" value="PPR"/>
    <property type="match status" value="7"/>
</dbReference>
<dbReference type="Gene3D" id="1.25.40.10">
    <property type="entry name" value="Tetratricopeptide repeat domain"/>
    <property type="match status" value="8"/>
</dbReference>
<dbReference type="Pfam" id="PF01535">
    <property type="entry name" value="PPR"/>
    <property type="match status" value="8"/>
</dbReference>
<dbReference type="Pfam" id="PF13041">
    <property type="entry name" value="PPR_2"/>
    <property type="match status" value="4"/>
</dbReference>
<dbReference type="FunFam" id="1.25.40.10:FF:000090">
    <property type="entry name" value="Pentatricopeptide repeat-containing protein, chloroplastic"/>
    <property type="match status" value="1"/>
</dbReference>
<dbReference type="InterPro" id="IPR011990">
    <property type="entry name" value="TPR-like_helical_dom_sf"/>
</dbReference>
<protein>
    <recommendedName>
        <fullName evidence="5">Pentacotripeptide-repeat region of PRORP domain-containing protein</fullName>
    </recommendedName>
</protein>
<dbReference type="Pfam" id="PF20431">
    <property type="entry name" value="E_motif"/>
    <property type="match status" value="1"/>
</dbReference>
<dbReference type="InterPro" id="IPR046960">
    <property type="entry name" value="PPR_At4g14850-like_plant"/>
</dbReference>
<comment type="caution">
    <text evidence="3">The sequence shown here is derived from an EMBL/GenBank/DDBJ whole genome shotgun (WGS) entry which is preliminary data.</text>
</comment>
<dbReference type="GO" id="GO:0003729">
    <property type="term" value="F:mRNA binding"/>
    <property type="evidence" value="ECO:0007669"/>
    <property type="project" value="UniProtKB-ARBA"/>
</dbReference>
<dbReference type="InterPro" id="IPR002885">
    <property type="entry name" value="PPR_rpt"/>
</dbReference>
<feature type="repeat" description="PPR" evidence="2">
    <location>
        <begin position="608"/>
        <end position="642"/>
    </location>
</feature>
<evidence type="ECO:0000313" key="4">
    <source>
        <dbReference type="Proteomes" id="UP000249390"/>
    </source>
</evidence>
<evidence type="ECO:0000313" key="3">
    <source>
        <dbReference type="EMBL" id="RAL40056.1"/>
    </source>
</evidence>
<keyword evidence="1" id="KW-0677">Repeat</keyword>
<dbReference type="EMBL" id="NQVE01000195">
    <property type="protein sequence ID" value="RAL40056.1"/>
    <property type="molecule type" value="Genomic_DNA"/>
</dbReference>
<dbReference type="FunFam" id="1.25.40.10:FF:000073">
    <property type="entry name" value="Pentatricopeptide repeat-containing protein chloroplastic"/>
    <property type="match status" value="1"/>
</dbReference>
<feature type="repeat" description="PPR" evidence="2">
    <location>
        <begin position="407"/>
        <end position="441"/>
    </location>
</feature>
<feature type="repeat" description="PPR" evidence="2">
    <location>
        <begin position="744"/>
        <end position="774"/>
    </location>
</feature>
<evidence type="ECO:0008006" key="5">
    <source>
        <dbReference type="Google" id="ProtNLM"/>
    </source>
</evidence>
<dbReference type="GO" id="GO:0009451">
    <property type="term" value="P:RNA modification"/>
    <property type="evidence" value="ECO:0007669"/>
    <property type="project" value="InterPro"/>
</dbReference>
<dbReference type="Proteomes" id="UP000249390">
    <property type="component" value="Unassembled WGS sequence"/>
</dbReference>
<dbReference type="InterPro" id="IPR046848">
    <property type="entry name" value="E_motif"/>
</dbReference>
<dbReference type="PANTHER" id="PTHR47926">
    <property type="entry name" value="PENTATRICOPEPTIDE REPEAT-CONTAINING PROTEIN"/>
    <property type="match status" value="1"/>
</dbReference>
<dbReference type="NCBIfam" id="TIGR00756">
    <property type="entry name" value="PPR"/>
    <property type="match status" value="7"/>
</dbReference>
<sequence length="887" mass="98634">MNSILKREFQPKVSVFGRRSISAVTALETQSVFSEEHPEFSFQEPCKSSFKLLSETKILHARFLRAQSSVKNFSAVKSLLDGYYRCSRMDYALKLFDRMTVPYPFCWNLIISGCNRALLFRESWEYFCRMHKSGVCMDGFTYGGILSACEALESVICGEQVYGLVMKNGFFSNGYVRSGMIDLFVKSCRFDDALKVFYDFQCCNVVCCNAIISGAIKSRKHRNALDIFIQMCRESLIPNGVTFSSVLKACAAAKEFEMGKMVQVWATKCGCENDVFVQTALVDMYAKGGFLNEAVKVFAEKPGHSVVSWTAMINGFVQSGDYVSALQLFVEMRQKGVEINDFTISSVLTACAKSAMSTVASQIHSWIFKAGFYQDSLVQISLINTYSKIGAYDLFEMVFSEAEDLQHLGLWANMISACSLSQSPSKAIILFQRMFHEGVKPDEVCCSSVLGIINCLNLGRQIHCYALKFGIIGDMILSSSLFTMYSNCFSLLEAYTIFKLIECKDNVSWASMISGFAHHGRPDESIRLFREMLSEKTMPDEMTLNAVLSACSSLLSLRTGKEIHGFAFRSRTDEFGNEGSGSALVHMYAKCGDLVSARRLFLIMPHKDKFSCSSLIAGYSQRGYIGESIQVFKEILTNDLPVDSFTVSSMLSSVPPLTQSGIGLQLHSQSIKCGLDSDASVGSSLAMMYSKCGSIDQCCRAFEQIRCPDLFSWTAMISSYAQHGKGAEALMIFELMRKSEIAPDSKTFTSLLSACSHSGLVQEGYFFLKSMKEDYGIEPSNRHYACMVDILGRSGRLEEAERFINEMPIEPDALVWKTLLASCNVHGEARLGQLATGKISESEPFEAGSCVSLSNIRAGVGQWEEVLKLRSTMRGKGVEKEPGWSYF</sequence>
<reference evidence="3 4" key="1">
    <citation type="submission" date="2018-06" db="EMBL/GenBank/DDBJ databases">
        <title>The Genome of Cuscuta australis (Dodder) Provides Insight into the Evolution of Plant Parasitism.</title>
        <authorList>
            <person name="Liu H."/>
        </authorList>
    </citation>
    <scope>NUCLEOTIDE SEQUENCE [LARGE SCALE GENOMIC DNA]</scope>
    <source>
        <strain evidence="4">cv. Yunnan</strain>
        <tissue evidence="3">Vines</tissue>
    </source>
</reference>
<name>A0A328D3J2_9ASTE</name>